<dbReference type="AlphaFoldDB" id="A0A2T7NG50"/>
<dbReference type="PANTHER" id="PTHR46061">
    <property type="entry name" value="THYROTROPIN-RELEASING HORMONE RECEPTOR"/>
    <property type="match status" value="1"/>
</dbReference>
<dbReference type="InterPro" id="IPR000276">
    <property type="entry name" value="GPCR_Rhodpsn"/>
</dbReference>
<gene>
    <name evidence="6" type="ORF">C0Q70_20645</name>
</gene>
<evidence type="ECO:0000313" key="7">
    <source>
        <dbReference type="Proteomes" id="UP000245119"/>
    </source>
</evidence>
<keyword evidence="4" id="KW-0472">Membrane</keyword>
<feature type="region of interest" description="Disordered" evidence="5">
    <location>
        <begin position="1"/>
        <end position="146"/>
    </location>
</feature>
<organism evidence="6 7">
    <name type="scientific">Pomacea canaliculata</name>
    <name type="common">Golden apple snail</name>
    <dbReference type="NCBI Taxonomy" id="400727"/>
    <lineage>
        <taxon>Eukaryota</taxon>
        <taxon>Metazoa</taxon>
        <taxon>Spiralia</taxon>
        <taxon>Lophotrochozoa</taxon>
        <taxon>Mollusca</taxon>
        <taxon>Gastropoda</taxon>
        <taxon>Caenogastropoda</taxon>
        <taxon>Architaenioglossa</taxon>
        <taxon>Ampullarioidea</taxon>
        <taxon>Ampullariidae</taxon>
        <taxon>Pomacea</taxon>
    </lineage>
</organism>
<evidence type="ECO:0008006" key="8">
    <source>
        <dbReference type="Google" id="ProtNLM"/>
    </source>
</evidence>
<accession>A0A2T7NG50</accession>
<dbReference type="Proteomes" id="UP000245119">
    <property type="component" value="Linkage Group LG13"/>
</dbReference>
<evidence type="ECO:0000313" key="6">
    <source>
        <dbReference type="EMBL" id="PVD20151.1"/>
    </source>
</evidence>
<evidence type="ECO:0000256" key="1">
    <source>
        <dbReference type="ARBA" id="ARBA00004370"/>
    </source>
</evidence>
<feature type="compositionally biased region" description="Basic residues" evidence="5">
    <location>
        <begin position="126"/>
        <end position="142"/>
    </location>
</feature>
<feature type="compositionally biased region" description="Low complexity" evidence="5">
    <location>
        <begin position="74"/>
        <end position="103"/>
    </location>
</feature>
<dbReference type="Gene3D" id="1.20.1070.10">
    <property type="entry name" value="Rhodopsin 7-helix transmembrane proteins"/>
    <property type="match status" value="1"/>
</dbReference>
<dbReference type="GO" id="GO:0016020">
    <property type="term" value="C:membrane"/>
    <property type="evidence" value="ECO:0007669"/>
    <property type="project" value="UniProtKB-SubCell"/>
</dbReference>
<sequence length="303" mass="32620">MEKTRVHRHSLSDESSHRLHSSESPVRHRHHLDRVAGLWRPHRRLQPPDGVSSRAGHLPLPDRLPRPPWPPLPGLQAAGGPPVLLPAARRAGGAVQRGGQAPVRQHRGAAHALSDASGLLDGGAQRGRRQRQRRAKRRRRRITATTDRAADTIRARKGVVKMLVASVVVYTVSYSPHQVHLLYNTFSSTQLPETWHFFVFVMVMTHINSAANPVLTPSSRRTSGATSSAVCATSASCASAGTIAARASTPSTPGGCRVGQAPRALPSRACDAGSDVTMAARQSRNCRRDEASFGRNCGVIGHG</sequence>
<dbReference type="PANTHER" id="PTHR46061:SF3">
    <property type="entry name" value="THYROTROPIN-RELEASING HORMONE RECEPTOR"/>
    <property type="match status" value="1"/>
</dbReference>
<dbReference type="GO" id="GO:0004997">
    <property type="term" value="F:thyrotropin-releasing hormone receptor activity"/>
    <property type="evidence" value="ECO:0007669"/>
    <property type="project" value="InterPro"/>
</dbReference>
<dbReference type="SUPFAM" id="SSF81321">
    <property type="entry name" value="Family A G protein-coupled receptor-like"/>
    <property type="match status" value="1"/>
</dbReference>
<keyword evidence="2" id="KW-0812">Transmembrane</keyword>
<protein>
    <recommendedName>
        <fullName evidence="8">G-protein coupled receptors family 1 profile domain-containing protein</fullName>
    </recommendedName>
</protein>
<evidence type="ECO:0000256" key="4">
    <source>
        <dbReference type="ARBA" id="ARBA00023136"/>
    </source>
</evidence>
<keyword evidence="3" id="KW-1133">Transmembrane helix</keyword>
<feature type="compositionally biased region" description="Basic and acidic residues" evidence="5">
    <location>
        <begin position="1"/>
        <end position="21"/>
    </location>
</feature>
<reference evidence="6 7" key="1">
    <citation type="submission" date="2018-04" db="EMBL/GenBank/DDBJ databases">
        <title>The genome of golden apple snail Pomacea canaliculata provides insight into stress tolerance and invasive adaptation.</title>
        <authorList>
            <person name="Liu C."/>
            <person name="Liu B."/>
            <person name="Ren Y."/>
            <person name="Zhang Y."/>
            <person name="Wang H."/>
            <person name="Li S."/>
            <person name="Jiang F."/>
            <person name="Yin L."/>
            <person name="Zhang G."/>
            <person name="Qian W."/>
            <person name="Fan W."/>
        </authorList>
    </citation>
    <scope>NUCLEOTIDE SEQUENCE [LARGE SCALE GENOMIC DNA]</scope>
    <source>
        <strain evidence="6">SZHN2017</strain>
        <tissue evidence="6">Muscle</tissue>
    </source>
</reference>
<comment type="caution">
    <text evidence="6">The sequence shown here is derived from an EMBL/GenBank/DDBJ whole genome shotgun (WGS) entry which is preliminary data.</text>
</comment>
<evidence type="ECO:0000256" key="3">
    <source>
        <dbReference type="ARBA" id="ARBA00022989"/>
    </source>
</evidence>
<dbReference type="CDD" id="cd00637">
    <property type="entry name" value="7tm_classA_rhodopsin-like"/>
    <property type="match status" value="1"/>
</dbReference>
<dbReference type="EMBL" id="PZQS01000013">
    <property type="protein sequence ID" value="PVD20151.1"/>
    <property type="molecule type" value="Genomic_DNA"/>
</dbReference>
<dbReference type="InterPro" id="IPR002120">
    <property type="entry name" value="TRH_rcpt_1"/>
</dbReference>
<evidence type="ECO:0000256" key="2">
    <source>
        <dbReference type="ARBA" id="ARBA00022692"/>
    </source>
</evidence>
<dbReference type="Pfam" id="PF00001">
    <property type="entry name" value="7tm_1"/>
    <property type="match status" value="1"/>
</dbReference>
<evidence type="ECO:0000256" key="5">
    <source>
        <dbReference type="SAM" id="MobiDB-lite"/>
    </source>
</evidence>
<comment type="subcellular location">
    <subcellularLocation>
        <location evidence="1">Membrane</location>
    </subcellularLocation>
</comment>
<keyword evidence="7" id="KW-1185">Reference proteome</keyword>
<name>A0A2T7NG50_POMCA</name>
<proteinExistence type="predicted"/>